<comment type="caution">
    <text evidence="2">The sequence shown here is derived from an EMBL/GenBank/DDBJ whole genome shotgun (WGS) entry which is preliminary data.</text>
</comment>
<gene>
    <name evidence="2" type="ORF">GCM10010492_08550</name>
</gene>
<dbReference type="InterPro" id="IPR045590">
    <property type="entry name" value="DUF6463"/>
</dbReference>
<reference evidence="2 3" key="1">
    <citation type="journal article" date="2019" name="Int. J. Syst. Evol. Microbiol.">
        <title>The Global Catalogue of Microorganisms (GCM) 10K type strain sequencing project: providing services to taxonomists for standard genome sequencing and annotation.</title>
        <authorList>
            <consortium name="The Broad Institute Genomics Platform"/>
            <consortium name="The Broad Institute Genome Sequencing Center for Infectious Disease"/>
            <person name="Wu L."/>
            <person name="Ma J."/>
        </authorList>
    </citation>
    <scope>NUCLEOTIDE SEQUENCE [LARGE SCALE GENOMIC DNA]</scope>
    <source>
        <strain evidence="2 3">JCM 3380</strain>
    </source>
</reference>
<keyword evidence="3" id="KW-1185">Reference proteome</keyword>
<keyword evidence="1" id="KW-0472">Membrane</keyword>
<protein>
    <submittedName>
        <fullName evidence="2">Uncharacterized protein</fullName>
    </submittedName>
</protein>
<evidence type="ECO:0000256" key="1">
    <source>
        <dbReference type="SAM" id="Phobius"/>
    </source>
</evidence>
<evidence type="ECO:0000313" key="2">
    <source>
        <dbReference type="EMBL" id="GAA0213067.1"/>
    </source>
</evidence>
<proteinExistence type="predicted"/>
<name>A0ABN0T5F9_9PSEU</name>
<organism evidence="2 3">
    <name type="scientific">Saccharothrix mutabilis subsp. mutabilis</name>
    <dbReference type="NCBI Taxonomy" id="66855"/>
    <lineage>
        <taxon>Bacteria</taxon>
        <taxon>Bacillati</taxon>
        <taxon>Actinomycetota</taxon>
        <taxon>Actinomycetes</taxon>
        <taxon>Pseudonocardiales</taxon>
        <taxon>Pseudonocardiaceae</taxon>
        <taxon>Saccharothrix</taxon>
    </lineage>
</organism>
<accession>A0ABN0T5F9</accession>
<dbReference type="EMBL" id="BAAABU010000002">
    <property type="protein sequence ID" value="GAA0213067.1"/>
    <property type="molecule type" value="Genomic_DNA"/>
</dbReference>
<keyword evidence="1" id="KW-1133">Transmembrane helix</keyword>
<dbReference type="Pfam" id="PF20064">
    <property type="entry name" value="DUF6463"/>
    <property type="match status" value="1"/>
</dbReference>
<dbReference type="Proteomes" id="UP001500416">
    <property type="component" value="Unassembled WGS sequence"/>
</dbReference>
<evidence type="ECO:0000313" key="3">
    <source>
        <dbReference type="Proteomes" id="UP001500416"/>
    </source>
</evidence>
<keyword evidence="1" id="KW-0812">Transmembrane</keyword>
<feature type="transmembrane region" description="Helical" evidence="1">
    <location>
        <begin position="52"/>
        <end position="73"/>
    </location>
</feature>
<feature type="transmembrane region" description="Helical" evidence="1">
    <location>
        <begin position="85"/>
        <end position="108"/>
    </location>
</feature>
<dbReference type="RefSeq" id="WP_343932290.1">
    <property type="nucleotide sequence ID" value="NZ_BAAABU010000002.1"/>
</dbReference>
<sequence>MTRVAGILLAALGALHIVLTTAFNHESWARWVGTGLWAAVPPPGAAFTADQYVLWLTLGSFGVPLLLLGLVVAGVARRGGHVPAYVGWGVGAWALLLSVVLVAVPGWLVLVPAVLLARGARHSGALSRIASLSRSTVEERTAT</sequence>